<keyword evidence="3" id="KW-1185">Reference proteome</keyword>
<dbReference type="SUPFAM" id="SSF51658">
    <property type="entry name" value="Xylose isomerase-like"/>
    <property type="match status" value="1"/>
</dbReference>
<dbReference type="GO" id="GO:0016853">
    <property type="term" value="F:isomerase activity"/>
    <property type="evidence" value="ECO:0007669"/>
    <property type="project" value="UniProtKB-KW"/>
</dbReference>
<organism evidence="2 3">
    <name type="scientific">Labrys okinawensis</name>
    <dbReference type="NCBI Taxonomy" id="346911"/>
    <lineage>
        <taxon>Bacteria</taxon>
        <taxon>Pseudomonadati</taxon>
        <taxon>Pseudomonadota</taxon>
        <taxon>Alphaproteobacteria</taxon>
        <taxon>Hyphomicrobiales</taxon>
        <taxon>Xanthobacteraceae</taxon>
        <taxon>Labrys</taxon>
    </lineage>
</organism>
<dbReference type="EMBL" id="PUEJ01000002">
    <property type="protein sequence ID" value="PRH88806.1"/>
    <property type="molecule type" value="Genomic_DNA"/>
</dbReference>
<reference evidence="2 3" key="1">
    <citation type="submission" date="2018-02" db="EMBL/GenBank/DDBJ databases">
        <title>Whole genome sequencing of endophytic bacterium.</title>
        <authorList>
            <person name="Eedara R."/>
            <person name="Podile A.R."/>
        </authorList>
    </citation>
    <scope>NUCLEOTIDE SEQUENCE [LARGE SCALE GENOMIC DNA]</scope>
    <source>
        <strain evidence="2 3">RP1T</strain>
    </source>
</reference>
<dbReference type="InterPro" id="IPR036237">
    <property type="entry name" value="Xyl_isomerase-like_sf"/>
</dbReference>
<sequence length="277" mass="29249">MRLGIFAKTFPGDTPGAVMAAARAAGYGSVQYNMACSGLPSMPQAIPAGVAEAVHAAALDQNLDVAAVSATYNMIHPDPAQRWRGHDGLAVIAGATRGMGTRLLTLCTGTRDPDDQWRGHPDNATPEAWRDLATSLEMALDIAEQHDVDLGIEPELANVIDSAAKARAIIDEMASPRLKIILDPANLFEVASRAEQHRLVSEAIDLLADRIVMAHAKDRDAAGGFTTAGRGVLDYDHYLAGLARIGFDGPLVTHGLAADEAEEVAAFLGRKLAEVIA</sequence>
<gene>
    <name evidence="2" type="ORF">C5L14_06200</name>
</gene>
<name>A0A2S9QHG9_9HYPH</name>
<dbReference type="PANTHER" id="PTHR12110:SF21">
    <property type="entry name" value="XYLOSE ISOMERASE-LIKE TIM BARREL DOMAIN-CONTAINING PROTEIN"/>
    <property type="match status" value="1"/>
</dbReference>
<dbReference type="InterPro" id="IPR050312">
    <property type="entry name" value="IolE/XylAMocC-like"/>
</dbReference>
<dbReference type="RefSeq" id="WP_105861152.1">
    <property type="nucleotide sequence ID" value="NZ_PUEJ01000002.1"/>
</dbReference>
<dbReference type="AlphaFoldDB" id="A0A2S9QHG9"/>
<protein>
    <submittedName>
        <fullName evidence="2">Sugar phosphate isomerase/epimerase</fullName>
    </submittedName>
</protein>
<accession>A0A2S9QHG9</accession>
<dbReference type="Pfam" id="PF01261">
    <property type="entry name" value="AP_endonuc_2"/>
    <property type="match status" value="1"/>
</dbReference>
<comment type="caution">
    <text evidence="2">The sequence shown here is derived from an EMBL/GenBank/DDBJ whole genome shotgun (WGS) entry which is preliminary data.</text>
</comment>
<dbReference type="Gene3D" id="3.20.20.150">
    <property type="entry name" value="Divalent-metal-dependent TIM barrel enzymes"/>
    <property type="match status" value="1"/>
</dbReference>
<dbReference type="PANTHER" id="PTHR12110">
    <property type="entry name" value="HYDROXYPYRUVATE ISOMERASE"/>
    <property type="match status" value="1"/>
</dbReference>
<proteinExistence type="predicted"/>
<evidence type="ECO:0000313" key="3">
    <source>
        <dbReference type="Proteomes" id="UP000237682"/>
    </source>
</evidence>
<evidence type="ECO:0000313" key="2">
    <source>
        <dbReference type="EMBL" id="PRH88806.1"/>
    </source>
</evidence>
<dbReference type="InterPro" id="IPR013022">
    <property type="entry name" value="Xyl_isomerase-like_TIM-brl"/>
</dbReference>
<dbReference type="OrthoDB" id="6629724at2"/>
<dbReference type="Proteomes" id="UP000237682">
    <property type="component" value="Unassembled WGS sequence"/>
</dbReference>
<keyword evidence="2" id="KW-0413">Isomerase</keyword>
<evidence type="ECO:0000259" key="1">
    <source>
        <dbReference type="Pfam" id="PF01261"/>
    </source>
</evidence>
<feature type="domain" description="Xylose isomerase-like TIM barrel" evidence="1">
    <location>
        <begin position="20"/>
        <end position="256"/>
    </location>
</feature>